<proteinExistence type="predicted"/>
<reference evidence="1 2" key="1">
    <citation type="journal article" date="2021" name="Elife">
        <title>Chloroplast acquisition without the gene transfer in kleptoplastic sea slugs, Plakobranchus ocellatus.</title>
        <authorList>
            <person name="Maeda T."/>
            <person name="Takahashi S."/>
            <person name="Yoshida T."/>
            <person name="Shimamura S."/>
            <person name="Takaki Y."/>
            <person name="Nagai Y."/>
            <person name="Toyoda A."/>
            <person name="Suzuki Y."/>
            <person name="Arimoto A."/>
            <person name="Ishii H."/>
            <person name="Satoh N."/>
            <person name="Nishiyama T."/>
            <person name="Hasebe M."/>
            <person name="Maruyama T."/>
            <person name="Minagawa J."/>
            <person name="Obokata J."/>
            <person name="Shigenobu S."/>
        </authorList>
    </citation>
    <scope>NUCLEOTIDE SEQUENCE [LARGE SCALE GENOMIC DNA]</scope>
</reference>
<dbReference type="Proteomes" id="UP000762676">
    <property type="component" value="Unassembled WGS sequence"/>
</dbReference>
<comment type="caution">
    <text evidence="1">The sequence shown here is derived from an EMBL/GenBank/DDBJ whole genome shotgun (WGS) entry which is preliminary data.</text>
</comment>
<evidence type="ECO:0000313" key="1">
    <source>
        <dbReference type="EMBL" id="GFR64414.1"/>
    </source>
</evidence>
<dbReference type="EMBL" id="BMAT01000345">
    <property type="protein sequence ID" value="GFR64414.1"/>
    <property type="molecule type" value="Genomic_DNA"/>
</dbReference>
<protein>
    <submittedName>
        <fullName evidence="1">Uncharacterized protein</fullName>
    </submittedName>
</protein>
<dbReference type="AlphaFoldDB" id="A0AAV4EUG0"/>
<gene>
    <name evidence="1" type="ORF">ElyMa_000177500</name>
</gene>
<name>A0AAV4EUG0_9GAST</name>
<evidence type="ECO:0000313" key="2">
    <source>
        <dbReference type="Proteomes" id="UP000762676"/>
    </source>
</evidence>
<accession>A0AAV4EUG0</accession>
<keyword evidence="2" id="KW-1185">Reference proteome</keyword>
<organism evidence="1 2">
    <name type="scientific">Elysia marginata</name>
    <dbReference type="NCBI Taxonomy" id="1093978"/>
    <lineage>
        <taxon>Eukaryota</taxon>
        <taxon>Metazoa</taxon>
        <taxon>Spiralia</taxon>
        <taxon>Lophotrochozoa</taxon>
        <taxon>Mollusca</taxon>
        <taxon>Gastropoda</taxon>
        <taxon>Heterobranchia</taxon>
        <taxon>Euthyneura</taxon>
        <taxon>Panpulmonata</taxon>
        <taxon>Sacoglossa</taxon>
        <taxon>Placobranchoidea</taxon>
        <taxon>Plakobranchidae</taxon>
        <taxon>Elysia</taxon>
    </lineage>
</organism>
<sequence length="73" mass="8210">MSDVIALRNSFSAQVHVYLAQAQWVTYSSRLRSSNLEILFSVLADMAVHDITWHDKLGLSRDKAEADEDEGSN</sequence>